<evidence type="ECO:0008006" key="5">
    <source>
        <dbReference type="Google" id="ProtNLM"/>
    </source>
</evidence>
<protein>
    <recommendedName>
        <fullName evidence="5">InlB B-repeat-containing protein</fullName>
    </recommendedName>
</protein>
<dbReference type="RefSeq" id="WP_070122581.1">
    <property type="nucleotide sequence ID" value="NZ_MAXD01000003.1"/>
</dbReference>
<dbReference type="GO" id="GO:0030313">
    <property type="term" value="C:cell envelope"/>
    <property type="evidence" value="ECO:0007669"/>
    <property type="project" value="UniProtKB-SubCell"/>
</dbReference>
<feature type="signal peptide" evidence="2">
    <location>
        <begin position="1"/>
        <end position="27"/>
    </location>
</feature>
<dbReference type="AlphaFoldDB" id="A0A1E7Y0D8"/>
<proteinExistence type="predicted"/>
<reference evidence="3 4" key="1">
    <citation type="submission" date="2016-07" db="EMBL/GenBank/DDBJ databases">
        <title>Draft Genome Sequence of Bifidobacterium adolescentis strain Km 4.</title>
        <authorList>
            <person name="Danilenko V.N."/>
        </authorList>
    </citation>
    <scope>NUCLEOTIDE SEQUENCE [LARGE SCALE GENOMIC DNA]</scope>
    <source>
        <strain evidence="3 4">Km 4</strain>
    </source>
</reference>
<dbReference type="NCBIfam" id="TIGR02543">
    <property type="entry name" value="List_Bact_rpt"/>
    <property type="match status" value="1"/>
</dbReference>
<dbReference type="OrthoDB" id="3240627at2"/>
<evidence type="ECO:0000313" key="3">
    <source>
        <dbReference type="EMBL" id="OFA35026.1"/>
    </source>
</evidence>
<dbReference type="EMBL" id="MAXD01000003">
    <property type="protein sequence ID" value="OFA35026.1"/>
    <property type="molecule type" value="Genomic_DNA"/>
</dbReference>
<evidence type="ECO:0000256" key="1">
    <source>
        <dbReference type="ARBA" id="ARBA00004196"/>
    </source>
</evidence>
<dbReference type="InterPro" id="IPR042229">
    <property type="entry name" value="Listeria/Bacterioides_rpt_sf"/>
</dbReference>
<name>A0A1E7Y0D8_BIFAD</name>
<comment type="subcellular location">
    <subcellularLocation>
        <location evidence="1">Cell envelope</location>
    </subcellularLocation>
</comment>
<dbReference type="Pfam" id="PF09479">
    <property type="entry name" value="Flg_new"/>
    <property type="match status" value="2"/>
</dbReference>
<organism evidence="3 4">
    <name type="scientific">Bifidobacterium adolescentis</name>
    <dbReference type="NCBI Taxonomy" id="1680"/>
    <lineage>
        <taxon>Bacteria</taxon>
        <taxon>Bacillati</taxon>
        <taxon>Actinomycetota</taxon>
        <taxon>Actinomycetes</taxon>
        <taxon>Bifidobacteriales</taxon>
        <taxon>Bifidobacteriaceae</taxon>
        <taxon>Bifidobacterium</taxon>
    </lineage>
</organism>
<comment type="caution">
    <text evidence="3">The sequence shown here is derived from an EMBL/GenBank/DDBJ whole genome shotgun (WGS) entry which is preliminary data.</text>
</comment>
<feature type="chain" id="PRO_5009208557" description="InlB B-repeat-containing protein" evidence="2">
    <location>
        <begin position="28"/>
        <end position="618"/>
    </location>
</feature>
<dbReference type="InterPro" id="IPR013378">
    <property type="entry name" value="InlB-like_B-rpt"/>
</dbReference>
<evidence type="ECO:0000256" key="2">
    <source>
        <dbReference type="SAM" id="SignalP"/>
    </source>
</evidence>
<evidence type="ECO:0000313" key="4">
    <source>
        <dbReference type="Proteomes" id="UP000175684"/>
    </source>
</evidence>
<dbReference type="Proteomes" id="UP000175684">
    <property type="component" value="Unassembled WGS sequence"/>
</dbReference>
<gene>
    <name evidence="3" type="ORF">BBK15_06055</name>
</gene>
<dbReference type="Gene3D" id="2.60.40.4270">
    <property type="entry name" value="Listeria-Bacteroides repeat domain"/>
    <property type="match status" value="2"/>
</dbReference>
<accession>A0A1E7Y0D8</accession>
<sequence>MLRHVARLLHGLLAVGLLLGLAPSARAAASYDVTQVGKVTIQSITDGNGRQLNGTHDGREIAGGFTPNAYVISTRVRYGIHIDDMSRLAEGDRITIGQSSAGHFEVAAYSGGSVVNDQAGTPVFSIGWTRARITLTRLPGSLTGGMDLTFTSNLCTGYRDYGSREKLYATSSTWTIGGDSYTFPNTPFAMRAATGGKDFAASTVIQRLANQVTLQSHLHWPGVINDMLNGGAITPDTSDTIVYDHITPMDGTISAVRFGSMLNRWPLAYDRTHLSDSSDFAVASADHGHPNDVHSLDEAKRLKPGQSSIVRNTDGSYDVAANLGSFTGPDALAETTRTWDGNTNDIIAWLHEHQCTSAWTSYRYDIAWADPNQADTAMVETHLYRAGKTYTGTLTAANIAGSTGQAVTTGGVSYDPNGGAGAMTPTVGKSGTGVTAADNAFTRTGYTFAGWNTAKDGTGTAHQPGDALVLTKSVVVLYAQWKPITYKVRFDGNGATSGMMSDLTATYDERKTLPANRYAKSGETFAGWNTKADGSGAMYRNRAEVTNLASSQDDVVVLYAQWTDAMTTMPETGGTVGDHGFGKIIGGGAASSASSSSHSRGGACAEAGSFGWKGGVTC</sequence>
<keyword evidence="2" id="KW-0732">Signal</keyword>